<evidence type="ECO:0000256" key="2">
    <source>
        <dbReference type="ARBA" id="ARBA00022475"/>
    </source>
</evidence>
<sequence length="333" mass="34981">MESWPKARPAVRKKIAIFILIGWVLLIIGDRVDELRVYQGAQMAMYTIALASIVLLTGYSGQVSLGNGAMMAVGGYGAALTLNNLGTPIWFAFLMAIVTASLFGALLGAAAARVSGPYLAGTTLALAVGLPAIANQFAFLGGEPGLFFDVGFPPERFGDEFTQYKWFFWIASFIALIALFITSNILSSRFGRTWRAIRGNSLAAELCGVHSSRMKVLAFTVSSGLAGLAGAVLAMTISLVAPGAYGLALSFALVTGAVLAGISSLPGVVLGAIILVFIPEISVALADRLGDADKLNNYLPGLIVSVLLILSVIFTPNGPGENLRKHLHKKPAH</sequence>
<dbReference type="Proteomes" id="UP000053941">
    <property type="component" value="Unassembled WGS sequence"/>
</dbReference>
<feature type="transmembrane region" description="Helical" evidence="6">
    <location>
        <begin position="118"/>
        <end position="139"/>
    </location>
</feature>
<keyword evidence="4 6" id="KW-1133">Transmembrane helix</keyword>
<feature type="transmembrane region" description="Helical" evidence="6">
    <location>
        <begin position="89"/>
        <end position="111"/>
    </location>
</feature>
<dbReference type="PANTHER" id="PTHR30482">
    <property type="entry name" value="HIGH-AFFINITY BRANCHED-CHAIN AMINO ACID TRANSPORT SYSTEM PERMEASE"/>
    <property type="match status" value="1"/>
</dbReference>
<keyword evidence="2" id="KW-1003">Cell membrane</keyword>
<gene>
    <name evidence="7" type="ORF">ABR60_00520</name>
</gene>
<evidence type="ECO:0000313" key="8">
    <source>
        <dbReference type="Proteomes" id="UP000053941"/>
    </source>
</evidence>
<dbReference type="GO" id="GO:0015658">
    <property type="term" value="F:branched-chain amino acid transmembrane transporter activity"/>
    <property type="evidence" value="ECO:0007669"/>
    <property type="project" value="InterPro"/>
</dbReference>
<comment type="caution">
    <text evidence="7">The sequence shown here is derived from an EMBL/GenBank/DDBJ whole genome shotgun (WGS) entry which is preliminary data.</text>
</comment>
<evidence type="ECO:0000256" key="3">
    <source>
        <dbReference type="ARBA" id="ARBA00022692"/>
    </source>
</evidence>
<organism evidence="7 8">
    <name type="scientific">Actinobacteria bacterium BACL2 MAG-120802-bin41</name>
    <dbReference type="NCBI Taxonomy" id="1655568"/>
    <lineage>
        <taxon>Bacteria</taxon>
        <taxon>Bacillati</taxon>
        <taxon>Actinomycetota</taxon>
        <taxon>Actinomycetes</taxon>
        <taxon>Actinomycetes incertae sedis</taxon>
        <taxon>ac1 cluster</taxon>
    </lineage>
</organism>
<dbReference type="InterPro" id="IPR043428">
    <property type="entry name" value="LivM-like"/>
</dbReference>
<evidence type="ECO:0000256" key="6">
    <source>
        <dbReference type="SAM" id="Phobius"/>
    </source>
</evidence>
<keyword evidence="5 6" id="KW-0472">Membrane</keyword>
<dbReference type="InterPro" id="IPR001851">
    <property type="entry name" value="ABC_transp_permease"/>
</dbReference>
<dbReference type="PANTHER" id="PTHR30482:SF20">
    <property type="entry name" value="HIGH-AFFINITY BRANCHED-CHAIN AMINO ACID TRANSPORT SYSTEM PERMEASE PROTEIN LIVM"/>
    <property type="match status" value="1"/>
</dbReference>
<evidence type="ECO:0000256" key="5">
    <source>
        <dbReference type="ARBA" id="ARBA00023136"/>
    </source>
</evidence>
<accession>A0A0R2NZ19</accession>
<dbReference type="GO" id="GO:0005886">
    <property type="term" value="C:plasma membrane"/>
    <property type="evidence" value="ECO:0007669"/>
    <property type="project" value="UniProtKB-SubCell"/>
</dbReference>
<dbReference type="Pfam" id="PF02653">
    <property type="entry name" value="BPD_transp_2"/>
    <property type="match status" value="1"/>
</dbReference>
<comment type="subcellular location">
    <subcellularLocation>
        <location evidence="1">Cell membrane</location>
        <topology evidence="1">Multi-pass membrane protein</topology>
    </subcellularLocation>
</comment>
<feature type="transmembrane region" description="Helical" evidence="6">
    <location>
        <begin position="44"/>
        <end position="61"/>
    </location>
</feature>
<proteinExistence type="predicted"/>
<dbReference type="AlphaFoldDB" id="A0A0R2NZ19"/>
<dbReference type="CDD" id="cd06581">
    <property type="entry name" value="TM_PBP1_LivM_like"/>
    <property type="match status" value="1"/>
</dbReference>
<feature type="transmembrane region" description="Helical" evidence="6">
    <location>
        <begin position="298"/>
        <end position="315"/>
    </location>
</feature>
<feature type="transmembrane region" description="Helical" evidence="6">
    <location>
        <begin position="15"/>
        <end position="32"/>
    </location>
</feature>
<feature type="transmembrane region" description="Helical" evidence="6">
    <location>
        <begin position="166"/>
        <end position="186"/>
    </location>
</feature>
<name>A0A0R2NZ19_9ACTN</name>
<evidence type="ECO:0000313" key="7">
    <source>
        <dbReference type="EMBL" id="KRO31126.1"/>
    </source>
</evidence>
<feature type="transmembrane region" description="Helical" evidence="6">
    <location>
        <begin position="216"/>
        <end position="237"/>
    </location>
</feature>
<evidence type="ECO:0000256" key="4">
    <source>
        <dbReference type="ARBA" id="ARBA00022989"/>
    </source>
</evidence>
<reference evidence="7 8" key="1">
    <citation type="submission" date="2015-10" db="EMBL/GenBank/DDBJ databases">
        <title>Metagenome-Assembled Genomes uncover a global brackish microbiome.</title>
        <authorList>
            <person name="Hugerth L.W."/>
            <person name="Larsson J."/>
            <person name="Alneberg J."/>
            <person name="Lindh M.V."/>
            <person name="Legrand C."/>
            <person name="Pinhassi J."/>
            <person name="Andersson A.F."/>
        </authorList>
    </citation>
    <scope>NUCLEOTIDE SEQUENCE [LARGE SCALE GENOMIC DNA]</scope>
    <source>
        <strain evidence="7">BACL2 MAG-120802-bin41</strain>
    </source>
</reference>
<dbReference type="EMBL" id="LIAS01000019">
    <property type="protein sequence ID" value="KRO31126.1"/>
    <property type="molecule type" value="Genomic_DNA"/>
</dbReference>
<evidence type="ECO:0000256" key="1">
    <source>
        <dbReference type="ARBA" id="ARBA00004651"/>
    </source>
</evidence>
<protein>
    <submittedName>
        <fullName evidence="7">Amino acid ABC transporter permease</fullName>
    </submittedName>
</protein>
<keyword evidence="3 6" id="KW-0812">Transmembrane</keyword>